<gene>
    <name evidence="1" type="ORF">KL86APRO_10940</name>
</gene>
<dbReference type="EMBL" id="FLUO01000001">
    <property type="protein sequence ID" value="SBV97869.1"/>
    <property type="molecule type" value="Genomic_DNA"/>
</dbReference>
<name>A0A212JEM0_9PROT</name>
<reference evidence="1" key="1">
    <citation type="submission" date="2016-04" db="EMBL/GenBank/DDBJ databases">
        <authorList>
            <person name="Evans L.H."/>
            <person name="Alamgir A."/>
            <person name="Owens N."/>
            <person name="Weber N.D."/>
            <person name="Virtaneva K."/>
            <person name="Barbian K."/>
            <person name="Babar A."/>
            <person name="Rosenke K."/>
        </authorList>
    </citation>
    <scope>NUCLEOTIDE SEQUENCE</scope>
    <source>
        <strain evidence="1">86</strain>
    </source>
</reference>
<dbReference type="Pfam" id="PF04325">
    <property type="entry name" value="DUF465"/>
    <property type="match status" value="1"/>
</dbReference>
<evidence type="ECO:0000313" key="1">
    <source>
        <dbReference type="EMBL" id="SBV97869.1"/>
    </source>
</evidence>
<organism evidence="1">
    <name type="scientific">uncultured Alphaproteobacteria bacterium</name>
    <dbReference type="NCBI Taxonomy" id="91750"/>
    <lineage>
        <taxon>Bacteria</taxon>
        <taxon>Pseudomonadati</taxon>
        <taxon>Pseudomonadota</taxon>
        <taxon>Alphaproteobacteria</taxon>
        <taxon>environmental samples</taxon>
    </lineage>
</organism>
<sequence>MNSVAHIEALKEKHEALDAAIHQETLRPQPDEDTIHTLKKQKLLLKDEITRAVRS</sequence>
<dbReference type="InterPro" id="IPR038444">
    <property type="entry name" value="DUF465_sf"/>
</dbReference>
<dbReference type="Gene3D" id="6.10.280.50">
    <property type="match status" value="1"/>
</dbReference>
<accession>A0A212JEM0</accession>
<dbReference type="AlphaFoldDB" id="A0A212JEM0"/>
<dbReference type="InterPro" id="IPR007420">
    <property type="entry name" value="DUF465"/>
</dbReference>
<evidence type="ECO:0008006" key="2">
    <source>
        <dbReference type="Google" id="ProtNLM"/>
    </source>
</evidence>
<proteinExistence type="predicted"/>
<protein>
    <recommendedName>
        <fullName evidence="2">DUF465 domain-containing protein</fullName>
    </recommendedName>
</protein>